<feature type="domain" description="Fibronectin type-III" evidence="3">
    <location>
        <begin position="897"/>
        <end position="989"/>
    </location>
</feature>
<evidence type="ECO:0000256" key="1">
    <source>
        <dbReference type="ARBA" id="ARBA00022737"/>
    </source>
</evidence>
<dbReference type="CDD" id="cd00063">
    <property type="entry name" value="FN3"/>
    <property type="match status" value="7"/>
</dbReference>
<dbReference type="Pfam" id="PF00041">
    <property type="entry name" value="fn3"/>
    <property type="match status" value="5"/>
</dbReference>
<keyword evidence="1" id="KW-0677">Repeat</keyword>
<feature type="domain" description="Fibronectin type-III" evidence="3">
    <location>
        <begin position="990"/>
        <end position="1095"/>
    </location>
</feature>
<feature type="domain" description="Fibronectin type-III" evidence="3">
    <location>
        <begin position="1175"/>
        <end position="1282"/>
    </location>
</feature>
<dbReference type="InterPro" id="IPR036116">
    <property type="entry name" value="FN3_sf"/>
</dbReference>
<dbReference type="EnsemblMetazoa" id="Aqu2.1.42158_001">
    <property type="protein sequence ID" value="Aqu2.1.42158_001"/>
    <property type="gene ID" value="Aqu2.1.42158"/>
</dbReference>
<feature type="chain" id="PRO_5010861717" description="Fibronectin type-III domain-containing protein" evidence="2">
    <location>
        <begin position="22"/>
        <end position="1374"/>
    </location>
</feature>
<feature type="domain" description="Fibronectin type-III" evidence="3">
    <location>
        <begin position="784"/>
        <end position="885"/>
    </location>
</feature>
<protein>
    <recommendedName>
        <fullName evidence="3">Fibronectin type-III domain-containing protein</fullName>
    </recommendedName>
</protein>
<dbReference type="OrthoDB" id="5800423at2759"/>
<dbReference type="InterPro" id="IPR003961">
    <property type="entry name" value="FN3_dom"/>
</dbReference>
<dbReference type="SUPFAM" id="SSF49265">
    <property type="entry name" value="Fibronectin type III"/>
    <property type="match status" value="6"/>
</dbReference>
<sequence>MAFSVSGVIIVFLISVSEVISQCPPSSGIYLRHNENCYTNGSYFWDIIVNAANEAISCVLPGTNLTTGQWVRVADPDDPVDCNSNNDNDPFRCTNVTSPDATINLYLAQGLSVDQEGWYKCCLPTNCSNAHNLIFVNIFRFAEIESFIVADLPSDMTVYPQEYKLNCIKIGYYRYDGISMSIGSTALASYTNCDDRNNDNCPGTVLVSSTNTIRYTVNITWDGMTVSSGSISQSTTGDQMYQCVVQVTDQPTRTLSATAPSSLTVVSKTATTITVSWTALDSSDADGYVVNVTSDTDTVQTVQVEGSSNNTITLNGLRELTTYSITVRAYQQLLGPAIVFTHCQPEGIYLVHNQNCYPNVSYFWDSRVNTVTEAISCVLPGTSLTTGQWVRVADPDDPVDCNSNGASDPFRCTNVTSPATLNLYLAQGLPAVQEGWYKCCLPTDCSDPNTNIIFANIFRFAEIESFIVSDLPFDMTVYSQEYKLNCIKIGYYRYDGISMSIGSTALASYTNCDDRFSYCPSTVLVSSANTVRYTVNITWDGMTVSSGSISQSTTGDQMYQCVLDNLSGADRTRTLTIKVPATAPSSLTEVNKTATTITVSWTALDSSDADGYVVNVTSDTDTVQTVQVEGSSNNTITLNGLRGGTTYSITVRAYQQLLGPASTISVQTLPVINSINWTLVSSITQLNNTQYCIDCLTTTDIYPSTDIYWLVNGVMKMNWTTSSETNGYVIEYTTGGVTRNVVSINEDEIVLTDLSPMSTYTISVYSYIDLPSVNSTVRVLRIDVPSSVTSLSVSNVSTTGITVSWTIPSSDNYVTYYTISYTPSCPQLSSVNETVSVGPHQSTTTYSYTLIGLYSGMNYTITVRAGNVLGGSDKSMGTSAQTEAMSNDTYSFIPSGWPSSIQVLPVNSTANRFTWNEVDCSERNGLITGYTVIISNSSITYNLTSTERYIILNDLVFGTEYNISVAAVNSAGRGPFSDPIEVEIGIVPGPVGSVSSIIDATWAVISWSVPSYIPSDYPIITYEIGYHILQSGGSCMMVDDDDFNTELLQLHNSTNTYINITGLNDMSYFIFGVRAYTDNGYGEWTVITNETLKLPLQSLYNCDTSDSVIALSVQKSPCTLNKQKNITYNLTSTERHIIILNDLVFGTEYNISVAAVNSVGRGPFSDPIVVEIGIVPGPVGSVSSIMDTTWAVISWSVPSYIPSDYPIITYEIGYHILQSGNCLMVDDDDFNTEILQLRNSTNTYINITGLNDMSYFIFGVRAYTDNGYGEWTVITNETLKLPLQSSCNCDTSDSVIALSVKKCLCTINKETKADDDISMQACEPYGIHKAKQSEENEGVYDECQTSPEDVYEQNPVFWTPYRSDYESVLISDVH</sequence>
<reference evidence="4" key="1">
    <citation type="submission" date="2017-05" db="UniProtKB">
        <authorList>
            <consortium name="EnsemblMetazoa"/>
        </authorList>
    </citation>
    <scope>IDENTIFICATION</scope>
</reference>
<dbReference type="PROSITE" id="PS50853">
    <property type="entry name" value="FN3"/>
    <property type="match status" value="6"/>
</dbReference>
<dbReference type="SMART" id="SM00060">
    <property type="entry name" value="FN3"/>
    <property type="match status" value="8"/>
</dbReference>
<dbReference type="InterPro" id="IPR050991">
    <property type="entry name" value="ECM_Regulatory_Proteins"/>
</dbReference>
<dbReference type="PANTHER" id="PTHR46708:SF2">
    <property type="entry name" value="FIBRONECTIN TYPE-III DOMAIN-CONTAINING PROTEIN"/>
    <property type="match status" value="1"/>
</dbReference>
<name>A0A1X7VRW6_AMPQE</name>
<feature type="signal peptide" evidence="2">
    <location>
        <begin position="1"/>
        <end position="21"/>
    </location>
</feature>
<accession>A0A1X7VRW6</accession>
<dbReference type="InterPro" id="IPR013783">
    <property type="entry name" value="Ig-like_fold"/>
</dbReference>
<dbReference type="Gene3D" id="2.60.40.10">
    <property type="entry name" value="Immunoglobulins"/>
    <property type="match status" value="7"/>
</dbReference>
<dbReference type="eggNOG" id="KOG4228">
    <property type="taxonomic scope" value="Eukaryota"/>
</dbReference>
<evidence type="ECO:0000259" key="3">
    <source>
        <dbReference type="PROSITE" id="PS50853"/>
    </source>
</evidence>
<evidence type="ECO:0000313" key="4">
    <source>
        <dbReference type="EnsemblMetazoa" id="Aqu2.1.42158_001"/>
    </source>
</evidence>
<feature type="domain" description="Fibronectin type-III" evidence="3">
    <location>
        <begin position="259"/>
        <end position="346"/>
    </location>
</feature>
<dbReference type="PANTHER" id="PTHR46708">
    <property type="entry name" value="TENASCIN"/>
    <property type="match status" value="1"/>
</dbReference>
<keyword evidence="2" id="KW-0732">Signal</keyword>
<organism evidence="4">
    <name type="scientific">Amphimedon queenslandica</name>
    <name type="common">Sponge</name>
    <dbReference type="NCBI Taxonomy" id="400682"/>
    <lineage>
        <taxon>Eukaryota</taxon>
        <taxon>Metazoa</taxon>
        <taxon>Porifera</taxon>
        <taxon>Demospongiae</taxon>
        <taxon>Heteroscleromorpha</taxon>
        <taxon>Haplosclerida</taxon>
        <taxon>Niphatidae</taxon>
        <taxon>Amphimedon</taxon>
    </lineage>
</organism>
<feature type="domain" description="Fibronectin type-III" evidence="3">
    <location>
        <begin position="583"/>
        <end position="672"/>
    </location>
</feature>
<proteinExistence type="predicted"/>
<dbReference type="InParanoid" id="A0A1X7VRW6"/>
<evidence type="ECO:0000256" key="2">
    <source>
        <dbReference type="SAM" id="SignalP"/>
    </source>
</evidence>